<sequence length="115" mass="12491">MIGMDRTTGKVISDEAYLKDRIQSCLSMRLGTHPMRRDKGSRIPDLIDAPSNTANLFEMKVAVVDALNSDANGFSDLNVKKIVINPITVAGKVNFDVVIEQSGIAKTLSGIEVSR</sequence>
<dbReference type="HOGENOM" id="CLU_2107876_0_0_6"/>
<evidence type="ECO:0000313" key="1">
    <source>
        <dbReference type="EMBL" id="ABB41284.1"/>
    </source>
</evidence>
<dbReference type="AlphaFoldDB" id="Q31HT9"/>
<accession>Q31HT9</accession>
<dbReference type="EMBL" id="CP000109">
    <property type="protein sequence ID" value="ABB41284.1"/>
    <property type="molecule type" value="Genomic_DNA"/>
</dbReference>
<organism evidence="1">
    <name type="scientific">Hydrogenovibrio crunogenus (strain DSM 25203 / XCL-2)</name>
    <name type="common">Thiomicrospira crunogena</name>
    <dbReference type="NCBI Taxonomy" id="317025"/>
    <lineage>
        <taxon>Bacteria</taxon>
        <taxon>Pseudomonadati</taxon>
        <taxon>Pseudomonadota</taxon>
        <taxon>Gammaproteobacteria</taxon>
        <taxon>Thiotrichales</taxon>
        <taxon>Piscirickettsiaceae</taxon>
        <taxon>Hydrogenovibrio</taxon>
    </lineage>
</organism>
<reference evidence="1" key="1">
    <citation type="submission" date="2006-07" db="EMBL/GenBank/DDBJ databases">
        <title>Complete sequence of Thiomicrospira crunogena XCL-2.</title>
        <authorList>
            <consortium name="US DOE Joint Genome Institute"/>
            <person name="Copeland A."/>
            <person name="Lucas S."/>
            <person name="Lapidus A."/>
            <person name="Barry K."/>
            <person name="Detter J.C."/>
            <person name="Glavina del Rio T."/>
            <person name="Hammon N."/>
            <person name="Israni S."/>
            <person name="Dalin E."/>
            <person name="Tice H."/>
            <person name="Pitluck S."/>
            <person name="Chain P."/>
            <person name="Malfatti S."/>
            <person name="Shin M."/>
            <person name="Vergez L."/>
            <person name="Schmutz J."/>
            <person name="Larimer F."/>
            <person name="Land M."/>
            <person name="Hauser L."/>
            <person name="Kyrpides N."/>
            <person name="Lykidis A."/>
            <person name="Scott K.M."/>
            <person name="Sievert S."/>
            <person name="Kerfeld C."/>
            <person name="Freyermuth S."/>
            <person name="Dobrinski K."/>
            <person name="Boller A."/>
            <person name="Fitzpatrick K."/>
            <person name="Thoma P."/>
            <person name="Moore J."/>
            <person name="Richardson P."/>
        </authorList>
    </citation>
    <scope>NUCLEOTIDE SEQUENCE</scope>
    <source>
        <strain evidence="1">XCL-2</strain>
    </source>
</reference>
<name>Q31HT9_HYDCU</name>
<protein>
    <submittedName>
        <fullName evidence="1">Phage baseplate assembly protein</fullName>
    </submittedName>
</protein>
<gene>
    <name evidence="1" type="ordered locus">Tcr_0688</name>
</gene>
<dbReference type="Gene3D" id="3.10.450.40">
    <property type="match status" value="1"/>
</dbReference>
<dbReference type="KEGG" id="tcx:Tcr_0688"/>
<dbReference type="SUPFAM" id="SSF160719">
    <property type="entry name" value="gpW/gp25-like"/>
    <property type="match status" value="1"/>
</dbReference>
<dbReference type="STRING" id="317025.Tcr_0688"/>
<dbReference type="eggNOG" id="COG3628">
    <property type="taxonomic scope" value="Bacteria"/>
</dbReference>
<proteinExistence type="predicted"/>